<feature type="domain" description="DUF8212" evidence="2">
    <location>
        <begin position="226"/>
        <end position="250"/>
    </location>
</feature>
<comment type="caution">
    <text evidence="3">The sequence shown here is derived from an EMBL/GenBank/DDBJ whole genome shotgun (WGS) entry which is preliminary data.</text>
</comment>
<gene>
    <name evidence="3" type="ORF">B0T14DRAFT_533137</name>
</gene>
<evidence type="ECO:0000259" key="1">
    <source>
        <dbReference type="Pfam" id="PF06985"/>
    </source>
</evidence>
<dbReference type="Pfam" id="PF06985">
    <property type="entry name" value="HET"/>
    <property type="match status" value="1"/>
</dbReference>
<accession>A0AA39XGC0</accession>
<organism evidence="3 4">
    <name type="scientific">Immersiella caudata</name>
    <dbReference type="NCBI Taxonomy" id="314043"/>
    <lineage>
        <taxon>Eukaryota</taxon>
        <taxon>Fungi</taxon>
        <taxon>Dikarya</taxon>
        <taxon>Ascomycota</taxon>
        <taxon>Pezizomycotina</taxon>
        <taxon>Sordariomycetes</taxon>
        <taxon>Sordariomycetidae</taxon>
        <taxon>Sordariales</taxon>
        <taxon>Lasiosphaeriaceae</taxon>
        <taxon>Immersiella</taxon>
    </lineage>
</organism>
<dbReference type="InterPro" id="IPR058525">
    <property type="entry name" value="DUF8212"/>
</dbReference>
<evidence type="ECO:0000259" key="2">
    <source>
        <dbReference type="Pfam" id="PF26640"/>
    </source>
</evidence>
<keyword evidence="4" id="KW-1185">Reference proteome</keyword>
<dbReference type="AlphaFoldDB" id="A0AA39XGC0"/>
<reference evidence="3" key="1">
    <citation type="submission" date="2023-06" db="EMBL/GenBank/DDBJ databases">
        <title>Genome-scale phylogeny and comparative genomics of the fungal order Sordariales.</title>
        <authorList>
            <consortium name="Lawrence Berkeley National Laboratory"/>
            <person name="Hensen N."/>
            <person name="Bonometti L."/>
            <person name="Westerberg I."/>
            <person name="Brannstrom I.O."/>
            <person name="Guillou S."/>
            <person name="Cros-Aarteil S."/>
            <person name="Calhoun S."/>
            <person name="Haridas S."/>
            <person name="Kuo A."/>
            <person name="Mondo S."/>
            <person name="Pangilinan J."/>
            <person name="Riley R."/>
            <person name="Labutti K."/>
            <person name="Andreopoulos B."/>
            <person name="Lipzen A."/>
            <person name="Chen C."/>
            <person name="Yanf M."/>
            <person name="Daum C."/>
            <person name="Ng V."/>
            <person name="Clum A."/>
            <person name="Steindorff A."/>
            <person name="Ohm R."/>
            <person name="Martin F."/>
            <person name="Silar P."/>
            <person name="Natvig D."/>
            <person name="Lalanne C."/>
            <person name="Gautier V."/>
            <person name="Ament-Velasquez S.L."/>
            <person name="Kruys A."/>
            <person name="Hutchinson M.I."/>
            <person name="Powell A.J."/>
            <person name="Barry K."/>
            <person name="Miller A.N."/>
            <person name="Grigoriev I.V."/>
            <person name="Debuchy R."/>
            <person name="Gladieux P."/>
            <person name="Thoren M.H."/>
            <person name="Johannesson H."/>
        </authorList>
    </citation>
    <scope>NUCLEOTIDE SEQUENCE</scope>
    <source>
        <strain evidence="3">CBS 606.72</strain>
    </source>
</reference>
<dbReference type="PANTHER" id="PTHR10622:SF10">
    <property type="entry name" value="HET DOMAIN-CONTAINING PROTEIN"/>
    <property type="match status" value="1"/>
</dbReference>
<name>A0AA39XGC0_9PEZI</name>
<dbReference type="InterPro" id="IPR010730">
    <property type="entry name" value="HET"/>
</dbReference>
<proteinExistence type="predicted"/>
<dbReference type="Pfam" id="PF26640">
    <property type="entry name" value="DUF8212"/>
    <property type="match status" value="1"/>
</dbReference>
<protein>
    <submittedName>
        <fullName evidence="3">Heterokaryon incompatibility protein-domain-containing protein</fullName>
    </submittedName>
</protein>
<evidence type="ECO:0000313" key="4">
    <source>
        <dbReference type="Proteomes" id="UP001175000"/>
    </source>
</evidence>
<sequence length="263" mass="29869">MRLINVQTFQLEEFLDYRAPPYAILSHTWGDDAEELTFDDVKMGSIDKAGVGSIKFHGSCRQAAKDGFGYVWIDTCCIDKTNLVELSEAINSMFRWYRCASVCYAYLSDVPGDDDPRKLASKFSTSRWFGRGWTLQELLAPKRLRFYHAGWGCLGTKGTMRTVVGKITGIPYKILLGITELQSMSVAQRMSWAARRETKRKEDLAYCLLGIFDVTMPMIYGEGADQAFLRLQEQIMRMTRDDSILAWGQLGCWTAGPSTTRNR</sequence>
<feature type="domain" description="Heterokaryon incompatibility" evidence="1">
    <location>
        <begin position="22"/>
        <end position="109"/>
    </location>
</feature>
<dbReference type="PANTHER" id="PTHR10622">
    <property type="entry name" value="HET DOMAIN-CONTAINING PROTEIN"/>
    <property type="match status" value="1"/>
</dbReference>
<dbReference type="EMBL" id="JAULSU010000001">
    <property type="protein sequence ID" value="KAK0632802.1"/>
    <property type="molecule type" value="Genomic_DNA"/>
</dbReference>
<dbReference type="Proteomes" id="UP001175000">
    <property type="component" value="Unassembled WGS sequence"/>
</dbReference>
<evidence type="ECO:0000313" key="3">
    <source>
        <dbReference type="EMBL" id="KAK0632802.1"/>
    </source>
</evidence>